<evidence type="ECO:0000313" key="2">
    <source>
        <dbReference type="EMBL" id="MDW6019954.1"/>
    </source>
</evidence>
<sequence>MTQAVQVQCINKTNRSSAHERISNIGGLNADGTRWKLTLDRAIEGIESGKWKFYVSVNGQTVWVSVSTSASGHKYLKTQNDGEHPNNLLSLPECP</sequence>
<reference evidence="2 3" key="1">
    <citation type="submission" date="2023-11" db="EMBL/GenBank/DDBJ databases">
        <title>Plant-associative lifestyle of Vibrio porteresiae and its evolutionary dynamics.</title>
        <authorList>
            <person name="Rameshkumar N."/>
            <person name="Kirti K."/>
        </authorList>
    </citation>
    <scope>NUCLEOTIDE SEQUENCE [LARGE SCALE GENOMIC DNA]</scope>
    <source>
        <strain evidence="2 3">MSSRF60</strain>
    </source>
</reference>
<gene>
    <name evidence="2" type="ORF">SBW85_19805</name>
</gene>
<accession>A0ABU4IPB1</accession>
<dbReference type="InterPro" id="IPR024997">
    <property type="entry name" value="DUF3892"/>
</dbReference>
<keyword evidence="3" id="KW-1185">Reference proteome</keyword>
<protein>
    <submittedName>
        <fullName evidence="2">DUF3892 domain-containing protein</fullName>
    </submittedName>
</protein>
<dbReference type="Pfam" id="PF13031">
    <property type="entry name" value="DUF3892"/>
    <property type="match status" value="1"/>
</dbReference>
<organism evidence="2 3">
    <name type="scientific">Vibrio plantisponsor</name>
    <dbReference type="NCBI Taxonomy" id="664643"/>
    <lineage>
        <taxon>Bacteria</taxon>
        <taxon>Pseudomonadati</taxon>
        <taxon>Pseudomonadota</taxon>
        <taxon>Gammaproteobacteria</taxon>
        <taxon>Vibrionales</taxon>
        <taxon>Vibrionaceae</taxon>
        <taxon>Vibrio</taxon>
    </lineage>
</organism>
<evidence type="ECO:0000313" key="3">
    <source>
        <dbReference type="Proteomes" id="UP001272325"/>
    </source>
</evidence>
<dbReference type="EMBL" id="JAWRCN010000002">
    <property type="protein sequence ID" value="MDW6019954.1"/>
    <property type="molecule type" value="Genomic_DNA"/>
</dbReference>
<name>A0ABU4IPB1_9VIBR</name>
<dbReference type="RefSeq" id="WP_171138985.1">
    <property type="nucleotide sequence ID" value="NZ_AP024894.1"/>
</dbReference>
<comment type="caution">
    <text evidence="2">The sequence shown here is derived from an EMBL/GenBank/DDBJ whole genome shotgun (WGS) entry which is preliminary data.</text>
</comment>
<proteinExistence type="predicted"/>
<feature type="region of interest" description="Disordered" evidence="1">
    <location>
        <begin position="76"/>
        <end position="95"/>
    </location>
</feature>
<evidence type="ECO:0000256" key="1">
    <source>
        <dbReference type="SAM" id="MobiDB-lite"/>
    </source>
</evidence>
<dbReference type="Proteomes" id="UP001272325">
    <property type="component" value="Unassembled WGS sequence"/>
</dbReference>